<reference evidence="2 3" key="1">
    <citation type="submission" date="2023-12" db="EMBL/GenBank/DDBJ databases">
        <title>A high-quality genome assembly for Dillenia turbinata (Dilleniales).</title>
        <authorList>
            <person name="Chanderbali A."/>
        </authorList>
    </citation>
    <scope>NUCLEOTIDE SEQUENCE [LARGE SCALE GENOMIC DNA]</scope>
    <source>
        <strain evidence="2">LSX21</strain>
        <tissue evidence="2">Leaf</tissue>
    </source>
</reference>
<dbReference type="Pfam" id="PF06974">
    <property type="entry name" value="WS_DGAT_C"/>
    <property type="match status" value="1"/>
</dbReference>
<evidence type="ECO:0000313" key="3">
    <source>
        <dbReference type="Proteomes" id="UP001370490"/>
    </source>
</evidence>
<dbReference type="InterPro" id="IPR009721">
    <property type="entry name" value="O-acyltransferase_WSD1_C"/>
</dbReference>
<proteinExistence type="predicted"/>
<feature type="domain" description="O-acyltransferase WSD1 C-terminal" evidence="1">
    <location>
        <begin position="17"/>
        <end position="53"/>
    </location>
</feature>
<evidence type="ECO:0000313" key="2">
    <source>
        <dbReference type="EMBL" id="KAK6934060.1"/>
    </source>
</evidence>
<comment type="caution">
    <text evidence="2">The sequence shown here is derived from an EMBL/GenBank/DDBJ whole genome shotgun (WGS) entry which is preliminary data.</text>
</comment>
<protein>
    <submittedName>
        <fullName evidence="2">O-acyltransferase WSD1, C-terminal</fullName>
    </submittedName>
</protein>
<dbReference type="AlphaFoldDB" id="A0AAN8VH22"/>
<sequence length="61" mass="6672">MAGSWLHGRHAVPTRQLATCAGTADLQIMVAKDIIPDLGFLAKCFEELLMEMKNVATKLQS</sequence>
<organism evidence="2 3">
    <name type="scientific">Dillenia turbinata</name>
    <dbReference type="NCBI Taxonomy" id="194707"/>
    <lineage>
        <taxon>Eukaryota</taxon>
        <taxon>Viridiplantae</taxon>
        <taxon>Streptophyta</taxon>
        <taxon>Embryophyta</taxon>
        <taxon>Tracheophyta</taxon>
        <taxon>Spermatophyta</taxon>
        <taxon>Magnoliopsida</taxon>
        <taxon>eudicotyledons</taxon>
        <taxon>Gunneridae</taxon>
        <taxon>Pentapetalae</taxon>
        <taxon>Dilleniales</taxon>
        <taxon>Dilleniaceae</taxon>
        <taxon>Dillenia</taxon>
    </lineage>
</organism>
<accession>A0AAN8VH22</accession>
<keyword evidence="3" id="KW-1185">Reference proteome</keyword>
<dbReference type="EMBL" id="JBAMMX010000009">
    <property type="protein sequence ID" value="KAK6934060.1"/>
    <property type="molecule type" value="Genomic_DNA"/>
</dbReference>
<evidence type="ECO:0000259" key="1">
    <source>
        <dbReference type="Pfam" id="PF06974"/>
    </source>
</evidence>
<dbReference type="Proteomes" id="UP001370490">
    <property type="component" value="Unassembled WGS sequence"/>
</dbReference>
<gene>
    <name evidence="2" type="ORF">RJ641_036954</name>
</gene>
<name>A0AAN8VH22_9MAGN</name>